<accession>E1QEV7</accession>
<dbReference type="InterPro" id="IPR015424">
    <property type="entry name" value="PyrdxlP-dep_Trfase"/>
</dbReference>
<dbReference type="RefSeq" id="WP_013257548.1">
    <property type="nucleotide sequence ID" value="NC_014365.1"/>
</dbReference>
<evidence type="ECO:0000259" key="8">
    <source>
        <dbReference type="Pfam" id="PF00266"/>
    </source>
</evidence>
<evidence type="ECO:0000256" key="1">
    <source>
        <dbReference type="ARBA" id="ARBA00001933"/>
    </source>
</evidence>
<feature type="modified residue" description="N6-(pyridoxal phosphate)lysine" evidence="5">
    <location>
        <position position="190"/>
    </location>
</feature>
<dbReference type="HOGENOM" id="CLU_027686_1_1_7"/>
<dbReference type="GO" id="GO:0019265">
    <property type="term" value="P:glycine biosynthetic process, by transamination of glyoxylate"/>
    <property type="evidence" value="ECO:0007669"/>
    <property type="project" value="TreeGrafter"/>
</dbReference>
<dbReference type="InterPro" id="IPR020578">
    <property type="entry name" value="Aminotrans_V_PyrdxlP_BS"/>
</dbReference>
<dbReference type="FunFam" id="3.40.640.10:FF:000054">
    <property type="entry name" value="Serine--glyoxylate aminotransferase"/>
    <property type="match status" value="1"/>
</dbReference>
<keyword evidence="3 5" id="KW-0663">Pyridoxal phosphate</keyword>
<comment type="similarity">
    <text evidence="2 6">Belongs to the class-V pyridoxal-phosphate-dependent aminotransferase family.</text>
</comment>
<keyword evidence="9" id="KW-0808">Transferase</keyword>
<evidence type="ECO:0000256" key="7">
    <source>
        <dbReference type="RuleBase" id="RU004504"/>
    </source>
</evidence>
<dbReference type="SUPFAM" id="SSF53383">
    <property type="entry name" value="PLP-dependent transferases"/>
    <property type="match status" value="1"/>
</dbReference>
<name>E1QEV7_DESB2</name>
<dbReference type="GO" id="GO:0008453">
    <property type="term" value="F:alanine-glyoxylate transaminase activity"/>
    <property type="evidence" value="ECO:0007669"/>
    <property type="project" value="TreeGrafter"/>
</dbReference>
<dbReference type="EMBL" id="CP002085">
    <property type="protein sequence ID" value="ADK84093.1"/>
    <property type="molecule type" value="Genomic_DNA"/>
</dbReference>
<dbReference type="AlphaFoldDB" id="E1QEV7"/>
<proteinExistence type="inferred from homology"/>
<reference evidence="9 10" key="1">
    <citation type="journal article" date="2010" name="Stand. Genomic Sci.">
        <title>Complete genome sequence of Desulfarculus baarsii type strain (2st14).</title>
        <authorList>
            <person name="Sun H."/>
            <person name="Spring S."/>
            <person name="Lapidus A."/>
            <person name="Davenport K."/>
            <person name="Del Rio T.G."/>
            <person name="Tice H."/>
            <person name="Nolan M."/>
            <person name="Copeland A."/>
            <person name="Cheng J.F."/>
            <person name="Lucas S."/>
            <person name="Tapia R."/>
            <person name="Goodwin L."/>
            <person name="Pitluck S."/>
            <person name="Ivanova N."/>
            <person name="Pagani I."/>
            <person name="Mavromatis K."/>
            <person name="Ovchinnikova G."/>
            <person name="Pati A."/>
            <person name="Chen A."/>
            <person name="Palaniappan K."/>
            <person name="Hauser L."/>
            <person name="Chang Y.J."/>
            <person name="Jeffries C.D."/>
            <person name="Detter J.C."/>
            <person name="Han C."/>
            <person name="Rohde M."/>
            <person name="Brambilla E."/>
            <person name="Goker M."/>
            <person name="Woyke T."/>
            <person name="Bristow J."/>
            <person name="Eisen J.A."/>
            <person name="Markowitz V."/>
            <person name="Hugenholtz P."/>
            <person name="Kyrpides N.C."/>
            <person name="Klenk H.P."/>
            <person name="Land M."/>
        </authorList>
    </citation>
    <scope>NUCLEOTIDE SEQUENCE [LARGE SCALE GENOMIC DNA]</scope>
    <source>
        <strain evidence="10">ATCC 33931 / DSM 2075 / LMG 7858 / VKM B-1802 / 2st14</strain>
    </source>
</reference>
<gene>
    <name evidence="9" type="ordered locus">Deba_0721</name>
</gene>
<dbReference type="PIRSF" id="PIRSF000524">
    <property type="entry name" value="SPT"/>
    <property type="match status" value="1"/>
</dbReference>
<sequence>MKKVSLLAPGPTPVPSRTLLAMAQPLIHHRSADFLEIFGKVRQGLKKVFQTENEVLTFCSSGTGAMESSVANLLSPGDKAIAIRGGKFGERWTEILKAYGCQPVNLDVPWGQAVKPADVAKLLADDPSIKAVYVQALETSTGVAHPIEELAKVTAKTDAVLVVDAVSALLAYDIPVDKWGLDVVISGSQKAMMLPPGLGFVSIGPKALKLMESSKLPKFYFSWAKELKNQTQNKGAFTSPVTLFMGLLDIFDYIDELGMQNIFAETGLKSKAFKAAMAALGLTLYSKECPSQALTAVEAPAGVDAQAVVKWLKEKYGIFIAGGQDQAKGKIFRVAHMGHISEFDTLQGISAIEMALAGLGYKFEMGAGVAAAQKVFGEAI</sequence>
<evidence type="ECO:0000256" key="2">
    <source>
        <dbReference type="ARBA" id="ARBA00009236"/>
    </source>
</evidence>
<dbReference type="InterPro" id="IPR000192">
    <property type="entry name" value="Aminotrans_V_dom"/>
</dbReference>
<evidence type="ECO:0000313" key="10">
    <source>
        <dbReference type="Proteomes" id="UP000009047"/>
    </source>
</evidence>
<dbReference type="InterPro" id="IPR015421">
    <property type="entry name" value="PyrdxlP-dep_Trfase_major"/>
</dbReference>
<dbReference type="InterPro" id="IPR015422">
    <property type="entry name" value="PyrdxlP-dep_Trfase_small"/>
</dbReference>
<dbReference type="GO" id="GO:0004760">
    <property type="term" value="F:L-serine-pyruvate transaminase activity"/>
    <property type="evidence" value="ECO:0007669"/>
    <property type="project" value="TreeGrafter"/>
</dbReference>
<dbReference type="PANTHER" id="PTHR21152">
    <property type="entry name" value="AMINOTRANSFERASE CLASS V"/>
    <property type="match status" value="1"/>
</dbReference>
<evidence type="ECO:0000256" key="3">
    <source>
        <dbReference type="ARBA" id="ARBA00022898"/>
    </source>
</evidence>
<evidence type="ECO:0000256" key="4">
    <source>
        <dbReference type="PIRSR" id="PIRSR000524-1"/>
    </source>
</evidence>
<organism evidence="9 10">
    <name type="scientific">Desulfarculus baarsii (strain ATCC 33931 / DSM 2075 / LMG 7858 / VKM B-1802 / 2st14)</name>
    <dbReference type="NCBI Taxonomy" id="644282"/>
    <lineage>
        <taxon>Bacteria</taxon>
        <taxon>Pseudomonadati</taxon>
        <taxon>Thermodesulfobacteriota</taxon>
        <taxon>Desulfarculia</taxon>
        <taxon>Desulfarculales</taxon>
        <taxon>Desulfarculaceae</taxon>
        <taxon>Desulfarculus</taxon>
    </lineage>
</organism>
<dbReference type="InterPro" id="IPR024169">
    <property type="entry name" value="SP_NH2Trfase/AEP_transaminase"/>
</dbReference>
<feature type="domain" description="Aminotransferase class V" evidence="8">
    <location>
        <begin position="26"/>
        <end position="327"/>
    </location>
</feature>
<dbReference type="KEGG" id="dbr:Deba_0721"/>
<dbReference type="Proteomes" id="UP000009047">
    <property type="component" value="Chromosome"/>
</dbReference>
<dbReference type="Gene3D" id="3.90.1150.10">
    <property type="entry name" value="Aspartate Aminotransferase, domain 1"/>
    <property type="match status" value="1"/>
</dbReference>
<dbReference type="PANTHER" id="PTHR21152:SF40">
    <property type="entry name" value="ALANINE--GLYOXYLATE AMINOTRANSFERASE"/>
    <property type="match status" value="1"/>
</dbReference>
<dbReference type="eggNOG" id="COG0075">
    <property type="taxonomic scope" value="Bacteria"/>
</dbReference>
<keyword evidence="10" id="KW-1185">Reference proteome</keyword>
<dbReference type="PROSITE" id="PS00595">
    <property type="entry name" value="AA_TRANSFER_CLASS_5"/>
    <property type="match status" value="1"/>
</dbReference>
<dbReference type="OrthoDB" id="9766472at2"/>
<protein>
    <submittedName>
        <fullName evidence="9">Aminotransferase class V</fullName>
    </submittedName>
</protein>
<comment type="cofactor">
    <cofactor evidence="1 5 7">
        <name>pyridoxal 5'-phosphate</name>
        <dbReference type="ChEBI" id="CHEBI:597326"/>
    </cofactor>
</comment>
<dbReference type="STRING" id="644282.Deba_0721"/>
<keyword evidence="9" id="KW-0032">Aminotransferase</keyword>
<dbReference type="Pfam" id="PF00266">
    <property type="entry name" value="Aminotran_5"/>
    <property type="match status" value="1"/>
</dbReference>
<evidence type="ECO:0000256" key="5">
    <source>
        <dbReference type="PIRSR" id="PIRSR000524-50"/>
    </source>
</evidence>
<feature type="binding site" evidence="4">
    <location>
        <position position="333"/>
    </location>
    <ligand>
        <name>substrate</name>
    </ligand>
</feature>
<evidence type="ECO:0000256" key="6">
    <source>
        <dbReference type="RuleBase" id="RU004075"/>
    </source>
</evidence>
<dbReference type="Gene3D" id="3.40.640.10">
    <property type="entry name" value="Type I PLP-dependent aspartate aminotransferase-like (Major domain)"/>
    <property type="match status" value="1"/>
</dbReference>
<evidence type="ECO:0000313" key="9">
    <source>
        <dbReference type="EMBL" id="ADK84093.1"/>
    </source>
</evidence>